<dbReference type="SUPFAM" id="SSF50022">
    <property type="entry name" value="ISP domain"/>
    <property type="match status" value="1"/>
</dbReference>
<name>A0A132MQ38_9ACTN</name>
<keyword evidence="5" id="KW-1015">Disulfide bond</keyword>
<dbReference type="GO" id="GO:0016020">
    <property type="term" value="C:membrane"/>
    <property type="evidence" value="ECO:0007669"/>
    <property type="project" value="InterPro"/>
</dbReference>
<evidence type="ECO:0000256" key="4">
    <source>
        <dbReference type="ARBA" id="ARBA00023014"/>
    </source>
</evidence>
<dbReference type="PANTHER" id="PTHR13847:SF274">
    <property type="entry name" value="RIESKE 2FE-2S IRON-SULFUR PROTEIN YHFW-RELATED"/>
    <property type="match status" value="1"/>
</dbReference>
<dbReference type="PATRIC" id="fig|1469144.10.peg.1746"/>
<dbReference type="GO" id="GO:0051537">
    <property type="term" value="F:2 iron, 2 sulfur cluster binding"/>
    <property type="evidence" value="ECO:0007669"/>
    <property type="project" value="UniProtKB-KW"/>
</dbReference>
<dbReference type="InterPro" id="IPR005805">
    <property type="entry name" value="Rieske_Fe-S_prot_C"/>
</dbReference>
<dbReference type="PROSITE" id="PS51296">
    <property type="entry name" value="RIESKE"/>
    <property type="match status" value="1"/>
</dbReference>
<reference evidence="8" key="1">
    <citation type="submission" date="2015-04" db="EMBL/GenBank/DDBJ databases">
        <title>Physiological reanalysis, assessment of diazotrophy, and genome sequences of multiple isolates of Streptomyces thermoautotrophicus.</title>
        <authorList>
            <person name="MacKellar D.C."/>
            <person name="Lieber L."/>
            <person name="Norman J."/>
            <person name="Bolger A."/>
            <person name="Tobin C."/>
            <person name="Murray J.W."/>
            <person name="Chang R."/>
            <person name="Ford T."/>
            <person name="Nguyen P.Q."/>
            <person name="Woodward J."/>
            <person name="Permingeat H."/>
            <person name="Joshi N.S."/>
            <person name="Silver P.A."/>
            <person name="Usadel B."/>
            <person name="Rutherford A.W."/>
            <person name="Friesen M."/>
            <person name="Prell J."/>
        </authorList>
    </citation>
    <scope>NUCLEOTIDE SEQUENCE [LARGE SCALE GENOMIC DNA]</scope>
    <source>
        <strain evidence="8">H1</strain>
    </source>
</reference>
<gene>
    <name evidence="7" type="ORF">LI90_1598</name>
</gene>
<dbReference type="GO" id="GO:0005737">
    <property type="term" value="C:cytoplasm"/>
    <property type="evidence" value="ECO:0007669"/>
    <property type="project" value="TreeGrafter"/>
</dbReference>
<dbReference type="Gene3D" id="3.50.50.60">
    <property type="entry name" value="FAD/NAD(P)-binding domain"/>
    <property type="match status" value="1"/>
</dbReference>
<dbReference type="PRINTS" id="PR00162">
    <property type="entry name" value="RIESKE"/>
</dbReference>
<dbReference type="GO" id="GO:0046872">
    <property type="term" value="F:metal ion binding"/>
    <property type="evidence" value="ECO:0007669"/>
    <property type="project" value="UniProtKB-KW"/>
</dbReference>
<dbReference type="SUPFAM" id="SSF51905">
    <property type="entry name" value="FAD/NAD(P)-binding domain"/>
    <property type="match status" value="1"/>
</dbReference>
<dbReference type="InterPro" id="IPR006076">
    <property type="entry name" value="FAD-dep_OxRdtase"/>
</dbReference>
<dbReference type="EMBL" id="LAXD01000001">
    <property type="protein sequence ID" value="KWW99958.1"/>
    <property type="molecule type" value="Genomic_DNA"/>
</dbReference>
<feature type="domain" description="Rieske" evidence="6">
    <location>
        <begin position="424"/>
        <end position="507"/>
    </location>
</feature>
<dbReference type="InterPro" id="IPR036188">
    <property type="entry name" value="FAD/NAD-bd_sf"/>
</dbReference>
<dbReference type="Gene3D" id="2.102.10.10">
    <property type="entry name" value="Rieske [2Fe-2S] iron-sulphur domain"/>
    <property type="match status" value="1"/>
</dbReference>
<evidence type="ECO:0000313" key="7">
    <source>
        <dbReference type="EMBL" id="KWW99958.1"/>
    </source>
</evidence>
<evidence type="ECO:0000256" key="2">
    <source>
        <dbReference type="ARBA" id="ARBA00022723"/>
    </source>
</evidence>
<keyword evidence="3" id="KW-0408">Iron</keyword>
<keyword evidence="1" id="KW-0001">2Fe-2S</keyword>
<evidence type="ECO:0000256" key="1">
    <source>
        <dbReference type="ARBA" id="ARBA00022714"/>
    </source>
</evidence>
<keyword evidence="2" id="KW-0479">Metal-binding</keyword>
<keyword evidence="4" id="KW-0411">Iron-sulfur</keyword>
<sequence>MPELPLENRPYWIASTAQSTPWTQPQASPGLPAVDVAVLGAGIAGLTTAYLLREAGQTVAVLEPGDPATGVTEHTIGKVTAQHSLIYRNLVRRFGREVAQRYGDSQQVALEWLADEIGRLGVVCGFSRRDAHVYAEDPRLCDALRQEAQAAVDCGLPAEYVEKLDLPYPVAGAIRFRDQAQFHPREWLLALAARIPGDGSYLVRGVRATGLREGDPCVVETTAGNLVARHVVVATDYPVFDRAGFFARLEPYRDLVVAGPVEPERVPAGMYLAADTRHSIRTAPYQDGQLLLIVSGEGYRPGACSDVTARYRRLAEWAGARFGLRRLDFRWSAQDNRTLDRLPYIGRYHPFTRRVWVAAGFGQWGMTNGTFAGLLLRDLILDGGSPWAGLYDPNRVARWTPVTKLVRANLAVGGCFVRGRLAARRARQPEELAPGEATVCRVRGQLAAVFREESGRLCAVSATCTHRGCVVAFNEAERSWDCPCHGSRFAVDGSVLQGPAVQPLPRLQWAGPCLGDG</sequence>
<dbReference type="InterPro" id="IPR036922">
    <property type="entry name" value="Rieske_2Fe-2S_sf"/>
</dbReference>
<proteinExistence type="predicted"/>
<dbReference type="GO" id="GO:0016705">
    <property type="term" value="F:oxidoreductase activity, acting on paired donors, with incorporation or reduction of molecular oxygen"/>
    <property type="evidence" value="ECO:0007669"/>
    <property type="project" value="UniProtKB-ARBA"/>
</dbReference>
<keyword evidence="8" id="KW-1185">Reference proteome</keyword>
<accession>A0A132MQ38</accession>
<protein>
    <submittedName>
        <fullName evidence="7">FAD dependent oxidoreductase</fullName>
    </submittedName>
</protein>
<comment type="caution">
    <text evidence="7">The sequence shown here is derived from an EMBL/GenBank/DDBJ whole genome shotgun (WGS) entry which is preliminary data.</text>
</comment>
<dbReference type="STRING" id="1469144.LI90_1598"/>
<dbReference type="PANTHER" id="PTHR13847">
    <property type="entry name" value="SARCOSINE DEHYDROGENASE-RELATED"/>
    <property type="match status" value="1"/>
</dbReference>
<dbReference type="AlphaFoldDB" id="A0A132MQ38"/>
<dbReference type="Proteomes" id="UP000070188">
    <property type="component" value="Unassembled WGS sequence"/>
</dbReference>
<evidence type="ECO:0000259" key="6">
    <source>
        <dbReference type="PROSITE" id="PS51296"/>
    </source>
</evidence>
<dbReference type="RefSeq" id="WP_171843010.1">
    <property type="nucleotide sequence ID" value="NZ_JYIJ01000015.1"/>
</dbReference>
<dbReference type="Gene3D" id="3.30.9.10">
    <property type="entry name" value="D-Amino Acid Oxidase, subunit A, domain 2"/>
    <property type="match status" value="1"/>
</dbReference>
<dbReference type="InterPro" id="IPR017941">
    <property type="entry name" value="Rieske_2Fe-2S"/>
</dbReference>
<dbReference type="Pfam" id="PF00355">
    <property type="entry name" value="Rieske"/>
    <property type="match status" value="1"/>
</dbReference>
<dbReference type="GO" id="GO:0004497">
    <property type="term" value="F:monooxygenase activity"/>
    <property type="evidence" value="ECO:0007669"/>
    <property type="project" value="UniProtKB-ARBA"/>
</dbReference>
<dbReference type="Pfam" id="PF01266">
    <property type="entry name" value="DAO"/>
    <property type="match status" value="1"/>
</dbReference>
<evidence type="ECO:0000256" key="3">
    <source>
        <dbReference type="ARBA" id="ARBA00023004"/>
    </source>
</evidence>
<organism evidence="7 8">
    <name type="scientific">Carbonactinospora thermoautotrophica</name>
    <dbReference type="NCBI Taxonomy" id="1469144"/>
    <lineage>
        <taxon>Bacteria</taxon>
        <taxon>Bacillati</taxon>
        <taxon>Actinomycetota</taxon>
        <taxon>Actinomycetes</taxon>
        <taxon>Kitasatosporales</taxon>
        <taxon>Carbonactinosporaceae</taxon>
        <taxon>Carbonactinospora</taxon>
    </lineage>
</organism>
<evidence type="ECO:0000313" key="8">
    <source>
        <dbReference type="Proteomes" id="UP000070188"/>
    </source>
</evidence>
<evidence type="ECO:0000256" key="5">
    <source>
        <dbReference type="ARBA" id="ARBA00023157"/>
    </source>
</evidence>